<accession>H1LF22</accession>
<organism evidence="2 3">
    <name type="scientific">Lentilactobacillus kisonensis F0435</name>
    <dbReference type="NCBI Taxonomy" id="797516"/>
    <lineage>
        <taxon>Bacteria</taxon>
        <taxon>Bacillati</taxon>
        <taxon>Bacillota</taxon>
        <taxon>Bacilli</taxon>
        <taxon>Lactobacillales</taxon>
        <taxon>Lactobacillaceae</taxon>
        <taxon>Lentilactobacillus</taxon>
    </lineage>
</organism>
<dbReference type="RefSeq" id="WP_008856373.1">
    <property type="nucleotide sequence ID" value="NZ_JH591026.1"/>
</dbReference>
<gene>
    <name evidence="2" type="ORF">HMPREF9104_01198</name>
</gene>
<evidence type="ECO:0000313" key="3">
    <source>
        <dbReference type="Proteomes" id="UP000005025"/>
    </source>
</evidence>
<dbReference type="AlphaFoldDB" id="H1LF22"/>
<evidence type="ECO:0000313" key="2">
    <source>
        <dbReference type="EMBL" id="EHO52261.1"/>
    </source>
</evidence>
<comment type="caution">
    <text evidence="2">The sequence shown here is derived from an EMBL/GenBank/DDBJ whole genome shotgun (WGS) entry which is preliminary data.</text>
</comment>
<sequence>MSSDDFRKELINEFHELNKTLKTIASSPERQKFYPTDSDQESVSDTKK</sequence>
<evidence type="ECO:0000256" key="1">
    <source>
        <dbReference type="SAM" id="MobiDB-lite"/>
    </source>
</evidence>
<dbReference type="HOGENOM" id="CLU_3154180_0_0_9"/>
<feature type="region of interest" description="Disordered" evidence="1">
    <location>
        <begin position="27"/>
        <end position="48"/>
    </location>
</feature>
<protein>
    <submittedName>
        <fullName evidence="2">Uncharacterized protein</fullName>
    </submittedName>
</protein>
<dbReference type="PATRIC" id="fig|797516.3.peg.1073"/>
<reference evidence="2 3" key="1">
    <citation type="submission" date="2011-09" db="EMBL/GenBank/DDBJ databases">
        <authorList>
            <person name="Weinstock G."/>
            <person name="Sodergren E."/>
            <person name="Clifton S."/>
            <person name="Fulton L."/>
            <person name="Fulton B."/>
            <person name="Courtney L."/>
            <person name="Fronick C."/>
            <person name="Harrison M."/>
            <person name="Strong C."/>
            <person name="Farmer C."/>
            <person name="Delahaunty K."/>
            <person name="Markovic C."/>
            <person name="Hall O."/>
            <person name="Minx P."/>
            <person name="Tomlinson C."/>
            <person name="Mitreva M."/>
            <person name="Hou S."/>
            <person name="Chen J."/>
            <person name="Wollam A."/>
            <person name="Pepin K.H."/>
            <person name="Johnson M."/>
            <person name="Bhonagiri V."/>
            <person name="Zhang X."/>
            <person name="Suruliraj S."/>
            <person name="Warren W."/>
            <person name="Chinwalla A."/>
            <person name="Mardis E.R."/>
            <person name="Wilson R.K."/>
        </authorList>
    </citation>
    <scope>NUCLEOTIDE SEQUENCE [LARGE SCALE GENOMIC DNA]</scope>
    <source>
        <strain evidence="2 3">F0435</strain>
    </source>
</reference>
<dbReference type="EMBL" id="AGRJ01000110">
    <property type="protein sequence ID" value="EHO52261.1"/>
    <property type="molecule type" value="Genomic_DNA"/>
</dbReference>
<dbReference type="Proteomes" id="UP000005025">
    <property type="component" value="Unassembled WGS sequence"/>
</dbReference>
<name>H1LF22_9LACO</name>
<proteinExistence type="predicted"/>